<dbReference type="CDD" id="cd22231">
    <property type="entry name" value="RHH_NikR_HicB-like"/>
    <property type="match status" value="1"/>
</dbReference>
<dbReference type="Gene3D" id="6.10.10.120">
    <property type="entry name" value="Antitoxin ParD1-like"/>
    <property type="match status" value="1"/>
</dbReference>
<keyword evidence="2" id="KW-1277">Toxin-antitoxin system</keyword>
<evidence type="ECO:0000256" key="1">
    <source>
        <dbReference type="ARBA" id="ARBA00008580"/>
    </source>
</evidence>
<evidence type="ECO:0000313" key="5">
    <source>
        <dbReference type="Proteomes" id="UP001501367"/>
    </source>
</evidence>
<comment type="caution">
    <text evidence="4">The sequence shown here is derived from an EMBL/GenBank/DDBJ whole genome shotgun (WGS) entry which is preliminary data.</text>
</comment>
<evidence type="ECO:0000313" key="4">
    <source>
        <dbReference type="EMBL" id="GAA3746996.1"/>
    </source>
</evidence>
<comment type="similarity">
    <text evidence="1">Belongs to the ParD antitoxin family.</text>
</comment>
<dbReference type="RefSeq" id="WP_278021016.1">
    <property type="nucleotide sequence ID" value="NZ_BAABDT010000006.1"/>
</dbReference>
<sequence length="82" mass="9161">MGRNTSISLGNHFENFIENSLSEGRYKNASEVVRAGLRLLEEEESKLIVLKKAIQDGANSGRAENFDPKEQLKSLKAKRKNG</sequence>
<reference evidence="5" key="1">
    <citation type="journal article" date="2019" name="Int. J. Syst. Evol. Microbiol.">
        <title>The Global Catalogue of Microorganisms (GCM) 10K type strain sequencing project: providing services to taxonomists for standard genome sequencing and annotation.</title>
        <authorList>
            <consortium name="The Broad Institute Genomics Platform"/>
            <consortium name="The Broad Institute Genome Sequencing Center for Infectious Disease"/>
            <person name="Wu L."/>
            <person name="Ma J."/>
        </authorList>
    </citation>
    <scope>NUCLEOTIDE SEQUENCE [LARGE SCALE GENOMIC DNA]</scope>
    <source>
        <strain evidence="5">JCM 17336</strain>
    </source>
</reference>
<evidence type="ECO:0000256" key="3">
    <source>
        <dbReference type="SAM" id="MobiDB-lite"/>
    </source>
</evidence>
<dbReference type="PANTHER" id="PTHR36582">
    <property type="entry name" value="ANTITOXIN PARD"/>
    <property type="match status" value="1"/>
</dbReference>
<evidence type="ECO:0008006" key="6">
    <source>
        <dbReference type="Google" id="ProtNLM"/>
    </source>
</evidence>
<dbReference type="PANTHER" id="PTHR36582:SF2">
    <property type="entry name" value="ANTITOXIN PARD"/>
    <property type="match status" value="1"/>
</dbReference>
<gene>
    <name evidence="4" type="ORF">GCM10022422_34340</name>
</gene>
<organism evidence="4 5">
    <name type="scientific">Flavobacterium ginsengisoli</name>
    <dbReference type="NCBI Taxonomy" id="871694"/>
    <lineage>
        <taxon>Bacteria</taxon>
        <taxon>Pseudomonadati</taxon>
        <taxon>Bacteroidota</taxon>
        <taxon>Flavobacteriia</taxon>
        <taxon>Flavobacteriales</taxon>
        <taxon>Flavobacteriaceae</taxon>
        <taxon>Flavobacterium</taxon>
    </lineage>
</organism>
<name>A0ABP7FT41_9FLAO</name>
<feature type="region of interest" description="Disordered" evidence="3">
    <location>
        <begin position="59"/>
        <end position="82"/>
    </location>
</feature>
<keyword evidence="5" id="KW-1185">Reference proteome</keyword>
<proteinExistence type="inferred from homology"/>
<dbReference type="Proteomes" id="UP001501367">
    <property type="component" value="Unassembled WGS sequence"/>
</dbReference>
<dbReference type="Pfam" id="PF03693">
    <property type="entry name" value="ParD_antitoxin"/>
    <property type="match status" value="1"/>
</dbReference>
<dbReference type="InterPro" id="IPR022789">
    <property type="entry name" value="ParD"/>
</dbReference>
<dbReference type="SUPFAM" id="SSF47598">
    <property type="entry name" value="Ribbon-helix-helix"/>
    <property type="match status" value="1"/>
</dbReference>
<evidence type="ECO:0000256" key="2">
    <source>
        <dbReference type="ARBA" id="ARBA00022649"/>
    </source>
</evidence>
<feature type="compositionally biased region" description="Basic and acidic residues" evidence="3">
    <location>
        <begin position="64"/>
        <end position="73"/>
    </location>
</feature>
<dbReference type="InterPro" id="IPR010985">
    <property type="entry name" value="Ribbon_hlx_hlx"/>
</dbReference>
<protein>
    <recommendedName>
        <fullName evidence="6">Type II toxin-antitoxin system ParD family antitoxin</fullName>
    </recommendedName>
</protein>
<dbReference type="EMBL" id="BAABDT010000006">
    <property type="protein sequence ID" value="GAA3746996.1"/>
    <property type="molecule type" value="Genomic_DNA"/>
</dbReference>
<accession>A0ABP7FT41</accession>
<dbReference type="NCBIfam" id="TIGR02606">
    <property type="entry name" value="antidote_CC2985"/>
    <property type="match status" value="1"/>
</dbReference>
<dbReference type="InterPro" id="IPR038296">
    <property type="entry name" value="ParD_sf"/>
</dbReference>